<feature type="transmembrane region" description="Helical" evidence="1">
    <location>
        <begin position="33"/>
        <end position="51"/>
    </location>
</feature>
<protein>
    <submittedName>
        <fullName evidence="2">Uncharacterized protein</fullName>
    </submittedName>
</protein>
<evidence type="ECO:0000313" key="2">
    <source>
        <dbReference type="Ensembl" id="ENSCLMP00005050603.1"/>
    </source>
</evidence>
<dbReference type="GeneTree" id="ENSGT01150000287020"/>
<keyword evidence="3" id="KW-1185">Reference proteome</keyword>
<proteinExistence type="predicted"/>
<dbReference type="Ensembl" id="ENSCLMT00005052261.1">
    <property type="protein sequence ID" value="ENSCLMP00005050603.1"/>
    <property type="gene ID" value="ENSCLMG00005022938.1"/>
</dbReference>
<reference evidence="2" key="1">
    <citation type="submission" date="2025-08" db="UniProtKB">
        <authorList>
            <consortium name="Ensembl"/>
        </authorList>
    </citation>
    <scope>IDENTIFICATION</scope>
</reference>
<accession>A0A8C3GCD1</accession>
<keyword evidence="1" id="KW-1133">Transmembrane helix</keyword>
<keyword evidence="1" id="KW-0472">Membrane</keyword>
<dbReference type="Pfam" id="PF17696">
    <property type="entry name" value="ALN"/>
    <property type="match status" value="1"/>
</dbReference>
<dbReference type="Proteomes" id="UP000694565">
    <property type="component" value="Unplaced"/>
</dbReference>
<evidence type="ECO:0000256" key="1">
    <source>
        <dbReference type="SAM" id="Phobius"/>
    </source>
</evidence>
<name>A0A8C3GCD1_CYCLU</name>
<sequence>MGRGAAESEKLLKMYQTNAASISLPKHSYWYDFWLFVLFDIAFFLVMYYIVP</sequence>
<organism evidence="2 3">
    <name type="scientific">Cyclopterus lumpus</name>
    <name type="common">Lumpsucker</name>
    <dbReference type="NCBI Taxonomy" id="8103"/>
    <lineage>
        <taxon>Eukaryota</taxon>
        <taxon>Metazoa</taxon>
        <taxon>Chordata</taxon>
        <taxon>Craniata</taxon>
        <taxon>Vertebrata</taxon>
        <taxon>Euteleostomi</taxon>
        <taxon>Actinopterygii</taxon>
        <taxon>Neopterygii</taxon>
        <taxon>Teleostei</taxon>
        <taxon>Neoteleostei</taxon>
        <taxon>Acanthomorphata</taxon>
        <taxon>Eupercaria</taxon>
        <taxon>Perciformes</taxon>
        <taxon>Cottioidei</taxon>
        <taxon>Cottales</taxon>
        <taxon>Cyclopteridae</taxon>
        <taxon>Cyclopterus</taxon>
    </lineage>
</organism>
<evidence type="ECO:0000313" key="3">
    <source>
        <dbReference type="Proteomes" id="UP000694565"/>
    </source>
</evidence>
<keyword evidence="1" id="KW-0812">Transmembrane</keyword>
<reference evidence="2" key="2">
    <citation type="submission" date="2025-09" db="UniProtKB">
        <authorList>
            <consortium name="Ensembl"/>
        </authorList>
    </citation>
    <scope>IDENTIFICATION</scope>
</reference>
<dbReference type="AlphaFoldDB" id="A0A8C3GCD1"/>
<dbReference type="InterPro" id="IPR038780">
    <property type="entry name" value="ALN"/>
</dbReference>